<evidence type="ECO:0000313" key="2">
    <source>
        <dbReference type="Proteomes" id="UP000198226"/>
    </source>
</evidence>
<name>A0A125Q1L2_9ACTN</name>
<dbReference type="EMBL" id="LT607752">
    <property type="protein sequence ID" value="SCG56064.1"/>
    <property type="molecule type" value="Genomic_DNA"/>
</dbReference>
<protein>
    <submittedName>
        <fullName evidence="1">Uncharacterized protein</fullName>
    </submittedName>
</protein>
<organism evidence="1 2">
    <name type="scientific">Micromonospora rifamycinica</name>
    <dbReference type="NCBI Taxonomy" id="291594"/>
    <lineage>
        <taxon>Bacteria</taxon>
        <taxon>Bacillati</taxon>
        <taxon>Actinomycetota</taxon>
        <taxon>Actinomycetes</taxon>
        <taxon>Micromonosporales</taxon>
        <taxon>Micromonosporaceae</taxon>
        <taxon>Micromonospora</taxon>
    </lineage>
</organism>
<gene>
    <name evidence="1" type="ORF">GA0070623_2395</name>
</gene>
<dbReference type="RefSeq" id="WP_067307057.1">
    <property type="nucleotide sequence ID" value="NZ_LRMV01000048.1"/>
</dbReference>
<dbReference type="AlphaFoldDB" id="A0A125Q1L2"/>
<dbReference type="Proteomes" id="UP000198226">
    <property type="component" value="Chromosome I"/>
</dbReference>
<reference evidence="2" key="1">
    <citation type="submission" date="2016-06" db="EMBL/GenBank/DDBJ databases">
        <authorList>
            <person name="Varghese N."/>
            <person name="Submissions Spin"/>
        </authorList>
    </citation>
    <scope>NUCLEOTIDE SEQUENCE [LARGE SCALE GENOMIC DNA]</scope>
    <source>
        <strain evidence="2">DSM 44983</strain>
    </source>
</reference>
<dbReference type="InterPro" id="IPR021224">
    <property type="entry name" value="DUF2690"/>
</dbReference>
<sequence>MTTAPRTSRAVRRTVASLAAGTLVAASLLVASPASAVSCTTTGCDGTDPINTGCSADARNATSQPAYIMKGATTLAVVELRYSATCGTNWGRISNRVTPNRVQVTVYRDSPRKTTPWYGGTGAQYYGDQLYGDNSTICAVGEVVYGGTTYTSSALCA</sequence>
<dbReference type="Pfam" id="PF10901">
    <property type="entry name" value="DUF2690"/>
    <property type="match status" value="1"/>
</dbReference>
<evidence type="ECO:0000313" key="1">
    <source>
        <dbReference type="EMBL" id="SCG56064.1"/>
    </source>
</evidence>
<accession>A0A125Q1L2</accession>
<proteinExistence type="predicted"/>
<keyword evidence="2" id="KW-1185">Reference proteome</keyword>
<dbReference type="OrthoDB" id="2863790at2"/>